<proteinExistence type="predicted"/>
<evidence type="ECO:0000256" key="1">
    <source>
        <dbReference type="SAM" id="MobiDB-lite"/>
    </source>
</evidence>
<accession>A0AAD7S7N1</accession>
<reference evidence="2" key="1">
    <citation type="journal article" date="2023" name="Science">
        <title>Genome structures resolve the early diversification of teleost fishes.</title>
        <authorList>
            <person name="Parey E."/>
            <person name="Louis A."/>
            <person name="Montfort J."/>
            <person name="Bouchez O."/>
            <person name="Roques C."/>
            <person name="Iampietro C."/>
            <person name="Lluch J."/>
            <person name="Castinel A."/>
            <person name="Donnadieu C."/>
            <person name="Desvignes T."/>
            <person name="Floi Bucao C."/>
            <person name="Jouanno E."/>
            <person name="Wen M."/>
            <person name="Mejri S."/>
            <person name="Dirks R."/>
            <person name="Jansen H."/>
            <person name="Henkel C."/>
            <person name="Chen W.J."/>
            <person name="Zahm M."/>
            <person name="Cabau C."/>
            <person name="Klopp C."/>
            <person name="Thompson A.W."/>
            <person name="Robinson-Rechavi M."/>
            <person name="Braasch I."/>
            <person name="Lecointre G."/>
            <person name="Bobe J."/>
            <person name="Postlethwait J.H."/>
            <person name="Berthelot C."/>
            <person name="Roest Crollius H."/>
            <person name="Guiguen Y."/>
        </authorList>
    </citation>
    <scope>NUCLEOTIDE SEQUENCE</scope>
    <source>
        <strain evidence="2">NC1722</strain>
    </source>
</reference>
<dbReference type="AlphaFoldDB" id="A0AAD7S7N1"/>
<dbReference type="Proteomes" id="UP001221898">
    <property type="component" value="Unassembled WGS sequence"/>
</dbReference>
<protein>
    <submittedName>
        <fullName evidence="2">Uncharacterized protein</fullName>
    </submittedName>
</protein>
<dbReference type="EMBL" id="JAINUG010000097">
    <property type="protein sequence ID" value="KAJ8397475.1"/>
    <property type="molecule type" value="Genomic_DNA"/>
</dbReference>
<gene>
    <name evidence="2" type="ORF">AAFF_G00437510</name>
</gene>
<sequence length="102" mass="11587">MYEVVRILQPAMPRLSRYQSCGSPRGERCTLKVKSPMPGNIERRWGIRETETETSPLSQDHPNMGPGGRLGSQRGLPSFSQRRGATHASLFWRKLEALLKEH</sequence>
<name>A0AAD7S7N1_9TELE</name>
<comment type="caution">
    <text evidence="2">The sequence shown here is derived from an EMBL/GenBank/DDBJ whole genome shotgun (WGS) entry which is preliminary data.</text>
</comment>
<evidence type="ECO:0000313" key="2">
    <source>
        <dbReference type="EMBL" id="KAJ8397475.1"/>
    </source>
</evidence>
<evidence type="ECO:0000313" key="3">
    <source>
        <dbReference type="Proteomes" id="UP001221898"/>
    </source>
</evidence>
<organism evidence="2 3">
    <name type="scientific">Aldrovandia affinis</name>
    <dbReference type="NCBI Taxonomy" id="143900"/>
    <lineage>
        <taxon>Eukaryota</taxon>
        <taxon>Metazoa</taxon>
        <taxon>Chordata</taxon>
        <taxon>Craniata</taxon>
        <taxon>Vertebrata</taxon>
        <taxon>Euteleostomi</taxon>
        <taxon>Actinopterygii</taxon>
        <taxon>Neopterygii</taxon>
        <taxon>Teleostei</taxon>
        <taxon>Notacanthiformes</taxon>
        <taxon>Halosauridae</taxon>
        <taxon>Aldrovandia</taxon>
    </lineage>
</organism>
<keyword evidence="3" id="KW-1185">Reference proteome</keyword>
<feature type="compositionally biased region" description="Basic and acidic residues" evidence="1">
    <location>
        <begin position="41"/>
        <end position="51"/>
    </location>
</feature>
<feature type="region of interest" description="Disordered" evidence="1">
    <location>
        <begin position="18"/>
        <end position="85"/>
    </location>
</feature>